<feature type="transmembrane region" description="Helical" evidence="5">
    <location>
        <begin position="123"/>
        <end position="143"/>
    </location>
</feature>
<dbReference type="InterPro" id="IPR020846">
    <property type="entry name" value="MFS_dom"/>
</dbReference>
<dbReference type="InterPro" id="IPR001958">
    <property type="entry name" value="Tet-R_TetA/multi-R_MdtG-like"/>
</dbReference>
<evidence type="ECO:0000256" key="3">
    <source>
        <dbReference type="ARBA" id="ARBA00022989"/>
    </source>
</evidence>
<feature type="transmembrane region" description="Helical" evidence="5">
    <location>
        <begin position="287"/>
        <end position="305"/>
    </location>
</feature>
<dbReference type="InterPro" id="IPR008969">
    <property type="entry name" value="CarboxyPept-like_regulatory"/>
</dbReference>
<feature type="transmembrane region" description="Helical" evidence="5">
    <location>
        <begin position="155"/>
        <end position="176"/>
    </location>
</feature>
<evidence type="ECO:0000256" key="2">
    <source>
        <dbReference type="ARBA" id="ARBA00022692"/>
    </source>
</evidence>
<feature type="transmembrane region" description="Helical" evidence="5">
    <location>
        <begin position="68"/>
        <end position="89"/>
    </location>
</feature>
<evidence type="ECO:0000256" key="4">
    <source>
        <dbReference type="ARBA" id="ARBA00023136"/>
    </source>
</evidence>
<evidence type="ECO:0000259" key="6">
    <source>
        <dbReference type="PROSITE" id="PS50850"/>
    </source>
</evidence>
<evidence type="ECO:0000313" key="7">
    <source>
        <dbReference type="EMBL" id="GII34751.1"/>
    </source>
</evidence>
<evidence type="ECO:0000313" key="8">
    <source>
        <dbReference type="Proteomes" id="UP000650628"/>
    </source>
</evidence>
<reference evidence="7 8" key="1">
    <citation type="submission" date="2021-01" db="EMBL/GenBank/DDBJ databases">
        <title>Whole genome shotgun sequence of Planotetraspora mira NBRC 15435.</title>
        <authorList>
            <person name="Komaki H."/>
            <person name="Tamura T."/>
        </authorList>
    </citation>
    <scope>NUCLEOTIDE SEQUENCE [LARGE SCALE GENOMIC DNA]</scope>
    <source>
        <strain evidence="7 8">NBRC 15435</strain>
    </source>
</reference>
<sequence>MSGSHDTRVQARHSAAEVSSAPSPFRQPKAVWAVAFACVISFMGIGLVDPILPSLASRLQASPSQVELLFTSYLVVTALAMLITGWVSSRLGAKRTLIAGLVLIVVFSAIAGTSGSIGEIVGFRAGWGLGNALFIATSLAVIVGSASGGFSGAIVLYEAALGIACGPLLGGLLGNISWRGPFFGVAVLMLIALVATAILVPPTPRPAQRSSVSEPIKALRHRSLATTSATGLLYNWAFFTILGYAPFLMHLSPLKLGGVFCGWGVLVAIFAVFGAPALKARFGTARTLYVTMALMAVDSLVIGVFPERPEVVIGATIASGIFIGTNNTLVTTAVMSIAPVPRPVASATYGFVRFIGGGFAPFVAGKLVEHYNTHVPFILGAVTAVAGAVVLSTVHRALREADREEAHAGTSHQRMDAEQAVRDTPGLPEEAILAEMALIEDRTLNEGTADNGAPNTWELASVRAGDQDVLNGLAAAQNTVYASAERRNGSGGGGIRGFIRGADGTPVGHATLTLIDVRGHQLGRAVTHPDGRYSLWTPGSGTYVLIASAGEHDPQVATLVVGDQPLDFDLVLTGSGKFSGTVRDAEGRPVAQAMVIVTDVRGEVVTTGMTGEDGAFGFAGVVAGTYTLAVSAAAHRPAAVPVEVGDGQTRQDIELLPGAHVRGTVRVKGGGGLLADARVTLLDSAGNVIGTATTGEDGEYAFADLTGGQYTLIATGYPPMASALNLTGQGDDEHDLWLGHPE</sequence>
<dbReference type="SUPFAM" id="SSF49478">
    <property type="entry name" value="Cna protein B-type domain"/>
    <property type="match status" value="1"/>
</dbReference>
<dbReference type="InterPro" id="IPR011701">
    <property type="entry name" value="MFS"/>
</dbReference>
<dbReference type="RefSeq" id="WP_203958527.1">
    <property type="nucleotide sequence ID" value="NZ_BOOO01000056.1"/>
</dbReference>
<evidence type="ECO:0000256" key="5">
    <source>
        <dbReference type="SAM" id="Phobius"/>
    </source>
</evidence>
<dbReference type="InterPro" id="IPR036259">
    <property type="entry name" value="MFS_trans_sf"/>
</dbReference>
<dbReference type="Pfam" id="PF07690">
    <property type="entry name" value="MFS_1"/>
    <property type="match status" value="1"/>
</dbReference>
<dbReference type="GO" id="GO:0005975">
    <property type="term" value="P:carbohydrate metabolic process"/>
    <property type="evidence" value="ECO:0007669"/>
    <property type="project" value="UniProtKB-ARBA"/>
</dbReference>
<proteinExistence type="predicted"/>
<feature type="transmembrane region" description="Helical" evidence="5">
    <location>
        <begin position="96"/>
        <end position="117"/>
    </location>
</feature>
<evidence type="ECO:0000256" key="1">
    <source>
        <dbReference type="ARBA" id="ARBA00004651"/>
    </source>
</evidence>
<accession>A0A8J3TY95</accession>
<feature type="transmembrane region" description="Helical" evidence="5">
    <location>
        <begin position="223"/>
        <end position="244"/>
    </location>
</feature>
<feature type="domain" description="Major facilitator superfamily (MFS) profile" evidence="6">
    <location>
        <begin position="30"/>
        <end position="399"/>
    </location>
</feature>
<dbReference type="EMBL" id="BOOO01000056">
    <property type="protein sequence ID" value="GII34751.1"/>
    <property type="molecule type" value="Genomic_DNA"/>
</dbReference>
<gene>
    <name evidence="7" type="ORF">Pmi06nite_81930</name>
</gene>
<dbReference type="InterPro" id="IPR053200">
    <property type="entry name" value="YfmO-like"/>
</dbReference>
<feature type="transmembrane region" description="Helical" evidence="5">
    <location>
        <begin position="374"/>
        <end position="394"/>
    </location>
</feature>
<keyword evidence="4 5" id="KW-0472">Membrane</keyword>
<dbReference type="Proteomes" id="UP000650628">
    <property type="component" value="Unassembled WGS sequence"/>
</dbReference>
<feature type="transmembrane region" description="Helical" evidence="5">
    <location>
        <begin position="182"/>
        <end position="202"/>
    </location>
</feature>
<dbReference type="Gene3D" id="2.60.40.1120">
    <property type="entry name" value="Carboxypeptidase-like, regulatory domain"/>
    <property type="match status" value="2"/>
</dbReference>
<dbReference type="GO" id="GO:0022857">
    <property type="term" value="F:transmembrane transporter activity"/>
    <property type="evidence" value="ECO:0007669"/>
    <property type="project" value="InterPro"/>
</dbReference>
<dbReference type="SUPFAM" id="SSF103473">
    <property type="entry name" value="MFS general substrate transporter"/>
    <property type="match status" value="1"/>
</dbReference>
<feature type="transmembrane region" description="Helical" evidence="5">
    <location>
        <begin position="256"/>
        <end position="275"/>
    </location>
</feature>
<keyword evidence="2 5" id="KW-0812">Transmembrane</keyword>
<feature type="transmembrane region" description="Helical" evidence="5">
    <location>
        <begin position="311"/>
        <end position="338"/>
    </location>
</feature>
<dbReference type="InterPro" id="IPR013783">
    <property type="entry name" value="Ig-like_fold"/>
</dbReference>
<dbReference type="PROSITE" id="PS50850">
    <property type="entry name" value="MFS"/>
    <property type="match status" value="1"/>
</dbReference>
<dbReference type="PANTHER" id="PTHR43683:SF1">
    <property type="entry name" value="MULTIDRUG EFFLUX PROTEIN YFMO"/>
    <property type="match status" value="1"/>
</dbReference>
<feature type="transmembrane region" description="Helical" evidence="5">
    <location>
        <begin position="350"/>
        <end position="368"/>
    </location>
</feature>
<comment type="subcellular location">
    <subcellularLocation>
        <location evidence="1">Cell membrane</location>
        <topology evidence="1">Multi-pass membrane protein</topology>
    </subcellularLocation>
</comment>
<keyword evidence="8" id="KW-1185">Reference proteome</keyword>
<dbReference type="GO" id="GO:0005886">
    <property type="term" value="C:plasma membrane"/>
    <property type="evidence" value="ECO:0007669"/>
    <property type="project" value="UniProtKB-SubCell"/>
</dbReference>
<name>A0A8J3TY95_9ACTN</name>
<dbReference type="AlphaFoldDB" id="A0A8J3TY95"/>
<dbReference type="PANTHER" id="PTHR43683">
    <property type="entry name" value="MULTIDRUG EFFLUX PROTEIN YFMO"/>
    <property type="match status" value="1"/>
</dbReference>
<dbReference type="Gene3D" id="1.20.1250.20">
    <property type="entry name" value="MFS general substrate transporter like domains"/>
    <property type="match status" value="1"/>
</dbReference>
<dbReference type="SUPFAM" id="SSF49464">
    <property type="entry name" value="Carboxypeptidase regulatory domain-like"/>
    <property type="match status" value="2"/>
</dbReference>
<comment type="caution">
    <text evidence="7">The sequence shown here is derived from an EMBL/GenBank/DDBJ whole genome shotgun (WGS) entry which is preliminary data.</text>
</comment>
<dbReference type="Gene3D" id="2.60.40.10">
    <property type="entry name" value="Immunoglobulins"/>
    <property type="match status" value="1"/>
</dbReference>
<organism evidence="7 8">
    <name type="scientific">Planotetraspora mira</name>
    <dbReference type="NCBI Taxonomy" id="58121"/>
    <lineage>
        <taxon>Bacteria</taxon>
        <taxon>Bacillati</taxon>
        <taxon>Actinomycetota</taxon>
        <taxon>Actinomycetes</taxon>
        <taxon>Streptosporangiales</taxon>
        <taxon>Streptosporangiaceae</taxon>
        <taxon>Planotetraspora</taxon>
    </lineage>
</organism>
<keyword evidence="3 5" id="KW-1133">Transmembrane helix</keyword>
<dbReference type="Pfam" id="PF13620">
    <property type="entry name" value="CarboxypepD_reg"/>
    <property type="match status" value="3"/>
</dbReference>
<protein>
    <recommendedName>
        <fullName evidence="6">Major facilitator superfamily (MFS) profile domain-containing protein</fullName>
    </recommendedName>
</protein>
<dbReference type="PRINTS" id="PR01035">
    <property type="entry name" value="TCRTETA"/>
</dbReference>
<feature type="transmembrane region" description="Helical" evidence="5">
    <location>
        <begin position="30"/>
        <end position="48"/>
    </location>
</feature>
<dbReference type="CDD" id="cd17474">
    <property type="entry name" value="MFS_YfmO_like"/>
    <property type="match status" value="1"/>
</dbReference>